<dbReference type="EMBL" id="MU275870">
    <property type="protein sequence ID" value="KAI0049719.1"/>
    <property type="molecule type" value="Genomic_DNA"/>
</dbReference>
<organism evidence="1 2">
    <name type="scientific">Auriscalpium vulgare</name>
    <dbReference type="NCBI Taxonomy" id="40419"/>
    <lineage>
        <taxon>Eukaryota</taxon>
        <taxon>Fungi</taxon>
        <taxon>Dikarya</taxon>
        <taxon>Basidiomycota</taxon>
        <taxon>Agaricomycotina</taxon>
        <taxon>Agaricomycetes</taxon>
        <taxon>Russulales</taxon>
        <taxon>Auriscalpiaceae</taxon>
        <taxon>Auriscalpium</taxon>
    </lineage>
</organism>
<sequence>MIPFGAGVISSSTIARDIGQPNIGKAAWIAASYPLTQGAFILPGGRLGAKFGHRNLLFVGSVIWVAFTLGSGFAPNFVALCILRGFTGIGGGIMVPNGIAVLGITFPPGRLRNLAMGLFGMAAPLGAAGGGILAGLIVNYVPWKWMFFTLTILGFVVFSTVLVAIPGDEPVHPDVTIDYIGSYLGVAALILFNFVWNQAPTVGWQEPYEYVLLIISIIHAVAFCLWEMRGAKDPILPFTIWRRPSFGPLLFVLFLVFMAFGILLWYIAVWQFTLRDYSVLGVGGTFGPLAISGMACALLSAWLVPILPAQVILGIGICGVIASCLLVATMPEKQLYWKQMLPAGALMGLGPDFVATMGSIIAANSVKRHEQGVAGTLIGVLQTYGLSTGLGFAGTVESQVNEGGRNLVKGYRGALYLAVGFCVLALAIDIVAVRVPKETQEGWKEGDLERSHEKHSATLPMGEKKV</sequence>
<keyword evidence="2" id="KW-1185">Reference proteome</keyword>
<protein>
    <submittedName>
        <fullName evidence="1">MFS general substrate transporter</fullName>
    </submittedName>
</protein>
<proteinExistence type="predicted"/>
<accession>A0ACB8RZJ1</accession>
<reference evidence="1" key="1">
    <citation type="submission" date="2021-02" db="EMBL/GenBank/DDBJ databases">
        <authorList>
            <consortium name="DOE Joint Genome Institute"/>
            <person name="Ahrendt S."/>
            <person name="Looney B.P."/>
            <person name="Miyauchi S."/>
            <person name="Morin E."/>
            <person name="Drula E."/>
            <person name="Courty P.E."/>
            <person name="Chicoki N."/>
            <person name="Fauchery L."/>
            <person name="Kohler A."/>
            <person name="Kuo A."/>
            <person name="Labutti K."/>
            <person name="Pangilinan J."/>
            <person name="Lipzen A."/>
            <person name="Riley R."/>
            <person name="Andreopoulos W."/>
            <person name="He G."/>
            <person name="Johnson J."/>
            <person name="Barry K.W."/>
            <person name="Grigoriev I.V."/>
            <person name="Nagy L."/>
            <person name="Hibbett D."/>
            <person name="Henrissat B."/>
            <person name="Matheny P.B."/>
            <person name="Labbe J."/>
            <person name="Martin F."/>
        </authorList>
    </citation>
    <scope>NUCLEOTIDE SEQUENCE</scope>
    <source>
        <strain evidence="1">FP105234-sp</strain>
    </source>
</reference>
<dbReference type="Proteomes" id="UP000814033">
    <property type="component" value="Unassembled WGS sequence"/>
</dbReference>
<reference evidence="1" key="2">
    <citation type="journal article" date="2022" name="New Phytol.">
        <title>Evolutionary transition to the ectomycorrhizal habit in the genomes of a hyperdiverse lineage of mushroom-forming fungi.</title>
        <authorList>
            <person name="Looney B."/>
            <person name="Miyauchi S."/>
            <person name="Morin E."/>
            <person name="Drula E."/>
            <person name="Courty P.E."/>
            <person name="Kohler A."/>
            <person name="Kuo A."/>
            <person name="LaButti K."/>
            <person name="Pangilinan J."/>
            <person name="Lipzen A."/>
            <person name="Riley R."/>
            <person name="Andreopoulos W."/>
            <person name="He G."/>
            <person name="Johnson J."/>
            <person name="Nolan M."/>
            <person name="Tritt A."/>
            <person name="Barry K.W."/>
            <person name="Grigoriev I.V."/>
            <person name="Nagy L.G."/>
            <person name="Hibbett D."/>
            <person name="Henrissat B."/>
            <person name="Matheny P.B."/>
            <person name="Labbe J."/>
            <person name="Martin F.M."/>
        </authorList>
    </citation>
    <scope>NUCLEOTIDE SEQUENCE</scope>
    <source>
        <strain evidence="1">FP105234-sp</strain>
    </source>
</reference>
<evidence type="ECO:0000313" key="2">
    <source>
        <dbReference type="Proteomes" id="UP000814033"/>
    </source>
</evidence>
<comment type="caution">
    <text evidence="1">The sequence shown here is derived from an EMBL/GenBank/DDBJ whole genome shotgun (WGS) entry which is preliminary data.</text>
</comment>
<evidence type="ECO:0000313" key="1">
    <source>
        <dbReference type="EMBL" id="KAI0049719.1"/>
    </source>
</evidence>
<gene>
    <name evidence="1" type="ORF">FA95DRAFT_1488601</name>
</gene>
<name>A0ACB8RZJ1_9AGAM</name>